<evidence type="ECO:0000313" key="3">
    <source>
        <dbReference type="EMBL" id="RFZ85663.1"/>
    </source>
</evidence>
<reference evidence="3 4" key="1">
    <citation type="submission" date="2018-08" db="EMBL/GenBank/DDBJ databases">
        <title>Mucilaginibacter terrae sp. nov., isolated from manganese diggings.</title>
        <authorList>
            <person name="Huang Y."/>
            <person name="Zhou Z."/>
        </authorList>
    </citation>
    <scope>NUCLEOTIDE SEQUENCE [LARGE SCALE GENOMIC DNA]</scope>
    <source>
        <strain evidence="3 4">ZH6</strain>
    </source>
</reference>
<sequence length="262" mass="28956">MPKLSAILFFCFIALNVSAQTWEIGGNLGGAGYIGDLNSNPVKLSGGSFGLFVKRNFNGYLGAKLNYQYGKIAGADSTSRYEQIYNRNLSFTDGLKELSLTAEFNFMKYIPDAGKNKYTPYVYLGVGLTAFAPHAMYGGSEVSLRSLRTEGQESEYRKNTMVIPYGAGFKYNIGGKWTLAAEVGYRYTRTDFLDDVSGLYADKSKLPNSTSVVLSDRSGERGGAYIGTPGTQRGDLRPKDIYMFAGFTLTYTFVTEKCYYEE</sequence>
<feature type="signal peptide" evidence="1">
    <location>
        <begin position="1"/>
        <end position="19"/>
    </location>
</feature>
<keyword evidence="1" id="KW-0732">Signal</keyword>
<dbReference type="RefSeq" id="WP_117382560.1">
    <property type="nucleotide sequence ID" value="NZ_QWDE01000001.1"/>
</dbReference>
<organism evidence="3 4">
    <name type="scientific">Mucilaginibacter terrenus</name>
    <dbReference type="NCBI Taxonomy" id="2482727"/>
    <lineage>
        <taxon>Bacteria</taxon>
        <taxon>Pseudomonadati</taxon>
        <taxon>Bacteroidota</taxon>
        <taxon>Sphingobacteriia</taxon>
        <taxon>Sphingobacteriales</taxon>
        <taxon>Sphingobacteriaceae</taxon>
        <taxon>Mucilaginibacter</taxon>
    </lineage>
</organism>
<evidence type="ECO:0000256" key="1">
    <source>
        <dbReference type="SAM" id="SignalP"/>
    </source>
</evidence>
<keyword evidence="4" id="KW-1185">Reference proteome</keyword>
<name>A0A3E2NXE2_9SPHI</name>
<feature type="domain" description="DUF6089" evidence="2">
    <location>
        <begin position="6"/>
        <end position="195"/>
    </location>
</feature>
<proteinExistence type="predicted"/>
<dbReference type="Gene3D" id="2.40.160.20">
    <property type="match status" value="1"/>
</dbReference>
<dbReference type="EMBL" id="QWDE01000001">
    <property type="protein sequence ID" value="RFZ85663.1"/>
    <property type="molecule type" value="Genomic_DNA"/>
</dbReference>
<accession>A0A3E2NXE2</accession>
<protein>
    <recommendedName>
        <fullName evidence="2">DUF6089 domain-containing protein</fullName>
    </recommendedName>
</protein>
<dbReference type="AlphaFoldDB" id="A0A3E2NXE2"/>
<evidence type="ECO:0000313" key="4">
    <source>
        <dbReference type="Proteomes" id="UP000260823"/>
    </source>
</evidence>
<dbReference type="InterPro" id="IPR011250">
    <property type="entry name" value="OMP/PagP_B-barrel"/>
</dbReference>
<evidence type="ECO:0000259" key="2">
    <source>
        <dbReference type="Pfam" id="PF19573"/>
    </source>
</evidence>
<dbReference type="SUPFAM" id="SSF56925">
    <property type="entry name" value="OMPA-like"/>
    <property type="match status" value="1"/>
</dbReference>
<comment type="caution">
    <text evidence="3">The sequence shown here is derived from an EMBL/GenBank/DDBJ whole genome shotgun (WGS) entry which is preliminary data.</text>
</comment>
<gene>
    <name evidence="3" type="ORF">DYU05_08725</name>
</gene>
<dbReference type="InterPro" id="IPR045743">
    <property type="entry name" value="DUF6089"/>
</dbReference>
<dbReference type="Proteomes" id="UP000260823">
    <property type="component" value="Unassembled WGS sequence"/>
</dbReference>
<dbReference type="OrthoDB" id="654178at2"/>
<dbReference type="Pfam" id="PF19573">
    <property type="entry name" value="DUF6089"/>
    <property type="match status" value="1"/>
</dbReference>
<feature type="chain" id="PRO_5017597075" description="DUF6089 domain-containing protein" evidence="1">
    <location>
        <begin position="20"/>
        <end position="262"/>
    </location>
</feature>